<dbReference type="Gene3D" id="3.30.2310.20">
    <property type="entry name" value="RelE-like"/>
    <property type="match status" value="1"/>
</dbReference>
<dbReference type="Proteomes" id="UP000273811">
    <property type="component" value="Unassembled WGS sequence"/>
</dbReference>
<dbReference type="EMBL" id="QYTU02000022">
    <property type="protein sequence ID" value="RWR09275.1"/>
    <property type="molecule type" value="Genomic_DNA"/>
</dbReference>
<dbReference type="InterPro" id="IPR035093">
    <property type="entry name" value="RelE/ParE_toxin_dom_sf"/>
</dbReference>
<gene>
    <name evidence="2" type="ORF">D4N35_010720</name>
</gene>
<evidence type="ECO:0000256" key="1">
    <source>
        <dbReference type="ARBA" id="ARBA00022649"/>
    </source>
</evidence>
<dbReference type="InterPro" id="IPR007712">
    <property type="entry name" value="RelE/ParE_toxin"/>
</dbReference>
<comment type="caution">
    <text evidence="2">The sequence shown here is derived from an EMBL/GenBank/DDBJ whole genome shotgun (WGS) entry which is preliminary data.</text>
</comment>
<evidence type="ECO:0000313" key="2">
    <source>
        <dbReference type="EMBL" id="RWR09275.1"/>
    </source>
</evidence>
<evidence type="ECO:0000313" key="3">
    <source>
        <dbReference type="Proteomes" id="UP000273811"/>
    </source>
</evidence>
<reference evidence="2" key="1">
    <citation type="submission" date="2018-12" db="EMBL/GenBank/DDBJ databases">
        <authorList>
            <person name="Sun L."/>
            <person name="Chen Z."/>
        </authorList>
    </citation>
    <scope>NUCLEOTIDE SEQUENCE [LARGE SCALE GENOMIC DNA]</scope>
    <source>
        <strain evidence="2">DSM 16012</strain>
    </source>
</reference>
<name>A0A443IQP7_9BACI</name>
<dbReference type="SUPFAM" id="SSF143011">
    <property type="entry name" value="RelE-like"/>
    <property type="match status" value="1"/>
</dbReference>
<proteinExistence type="predicted"/>
<keyword evidence="1" id="KW-1277">Toxin-antitoxin system</keyword>
<dbReference type="AlphaFoldDB" id="A0A443IQP7"/>
<dbReference type="RefSeq" id="WP_120073376.1">
    <property type="nucleotide sequence ID" value="NZ_CP126113.1"/>
</dbReference>
<dbReference type="Pfam" id="PF05016">
    <property type="entry name" value="ParE_toxin"/>
    <property type="match status" value="1"/>
</dbReference>
<organism evidence="2 3">
    <name type="scientific">Siminovitchia fortis</name>
    <dbReference type="NCBI Taxonomy" id="254758"/>
    <lineage>
        <taxon>Bacteria</taxon>
        <taxon>Bacillati</taxon>
        <taxon>Bacillota</taxon>
        <taxon>Bacilli</taxon>
        <taxon>Bacillales</taxon>
        <taxon>Bacillaceae</taxon>
        <taxon>Siminovitchia</taxon>
    </lineage>
</organism>
<protein>
    <submittedName>
        <fullName evidence="2">Type II toxin-antitoxin system RelE/ParE family toxin</fullName>
    </submittedName>
</protein>
<accession>A0A443IQP7</accession>
<dbReference type="OrthoDB" id="2620644at2"/>
<keyword evidence="3" id="KW-1185">Reference proteome</keyword>
<sequence>MEVKWTRQALNAFNNIRSKHFTYIETRKYKKELVKKIEKKINLLGTSIPADNPRWEGTYKLIVDKYVVYYSMSNNKKVCYIEYFKHFRENR</sequence>